<proteinExistence type="predicted"/>
<name>A0ABY9JNW8_9ACTN</name>
<protein>
    <submittedName>
        <fullName evidence="2">Nuclear transport factor 2 family protein</fullName>
    </submittedName>
</protein>
<dbReference type="RefSeq" id="WP_306104881.1">
    <property type="nucleotide sequence ID" value="NZ_CP120983.1"/>
</dbReference>
<feature type="domain" description="SnoaL-like" evidence="1">
    <location>
        <begin position="21"/>
        <end position="146"/>
    </location>
</feature>
<dbReference type="EMBL" id="CP120983">
    <property type="protein sequence ID" value="WLQ68249.1"/>
    <property type="molecule type" value="Genomic_DNA"/>
</dbReference>
<evidence type="ECO:0000313" key="2">
    <source>
        <dbReference type="EMBL" id="WLQ68249.1"/>
    </source>
</evidence>
<evidence type="ECO:0000313" key="3">
    <source>
        <dbReference type="Proteomes" id="UP001224433"/>
    </source>
</evidence>
<gene>
    <name evidence="2" type="ORF">P8A20_33880</name>
</gene>
<dbReference type="SUPFAM" id="SSF54427">
    <property type="entry name" value="NTF2-like"/>
    <property type="match status" value="1"/>
</dbReference>
<sequence>MHEESDLTAQLKELAERVDLLESVRELNALRNRLPRLINDNEWERVGELFSTDAYLDYGDLGRADGRTAISEYFAGLPARIEKDAMTSGVLVKQFVHGHEVEISGSRATGVCDFEERVVFKEQSFMVAGKFLDEYIRVDRRWLFARIELNPFWVIPHGKGYAQ</sequence>
<reference evidence="2 3" key="1">
    <citation type="submission" date="2023-03" db="EMBL/GenBank/DDBJ databases">
        <title>Isolation and description of six Streptomyces strains from soil environments, able to metabolize different microbial glucans.</title>
        <authorList>
            <person name="Widen T."/>
            <person name="Larsbrink J."/>
        </authorList>
    </citation>
    <scope>NUCLEOTIDE SEQUENCE [LARGE SCALE GENOMIC DNA]</scope>
    <source>
        <strain evidence="2 3">Alt3</strain>
    </source>
</reference>
<evidence type="ECO:0000259" key="1">
    <source>
        <dbReference type="Pfam" id="PF13577"/>
    </source>
</evidence>
<dbReference type="Gene3D" id="3.10.450.50">
    <property type="match status" value="1"/>
</dbReference>
<dbReference type="InterPro" id="IPR037401">
    <property type="entry name" value="SnoaL-like"/>
</dbReference>
<dbReference type="Proteomes" id="UP001224433">
    <property type="component" value="Chromosome"/>
</dbReference>
<accession>A0ABY9JNW8</accession>
<organism evidence="2 3">
    <name type="scientific">Streptomyces glycanivorans</name>
    <dbReference type="NCBI Taxonomy" id="3033808"/>
    <lineage>
        <taxon>Bacteria</taxon>
        <taxon>Bacillati</taxon>
        <taxon>Actinomycetota</taxon>
        <taxon>Actinomycetes</taxon>
        <taxon>Kitasatosporales</taxon>
        <taxon>Streptomycetaceae</taxon>
        <taxon>Streptomyces</taxon>
    </lineage>
</organism>
<dbReference type="InterPro" id="IPR032710">
    <property type="entry name" value="NTF2-like_dom_sf"/>
</dbReference>
<dbReference type="Pfam" id="PF13577">
    <property type="entry name" value="SnoaL_4"/>
    <property type="match status" value="1"/>
</dbReference>
<keyword evidence="3" id="KW-1185">Reference proteome</keyword>